<gene>
    <name evidence="2" type="primary">LOC142175855</name>
</gene>
<reference evidence="1" key="1">
    <citation type="journal article" date="2014" name="Nat. Commun.">
        <title>The tobacco genome sequence and its comparison with those of tomato and potato.</title>
        <authorList>
            <person name="Sierro N."/>
            <person name="Battey J.N."/>
            <person name="Ouadi S."/>
            <person name="Bakaher N."/>
            <person name="Bovet L."/>
            <person name="Willig A."/>
            <person name="Goepfert S."/>
            <person name="Peitsch M.C."/>
            <person name="Ivanov N.V."/>
        </authorList>
    </citation>
    <scope>NUCLEOTIDE SEQUENCE [LARGE SCALE GENOMIC DNA]</scope>
</reference>
<keyword evidence="1" id="KW-1185">Reference proteome</keyword>
<organism evidence="1 2">
    <name type="scientific">Nicotiana tabacum</name>
    <name type="common">Common tobacco</name>
    <dbReference type="NCBI Taxonomy" id="4097"/>
    <lineage>
        <taxon>Eukaryota</taxon>
        <taxon>Viridiplantae</taxon>
        <taxon>Streptophyta</taxon>
        <taxon>Embryophyta</taxon>
        <taxon>Tracheophyta</taxon>
        <taxon>Spermatophyta</taxon>
        <taxon>Magnoliopsida</taxon>
        <taxon>eudicotyledons</taxon>
        <taxon>Gunneridae</taxon>
        <taxon>Pentapetalae</taxon>
        <taxon>asterids</taxon>
        <taxon>lamiids</taxon>
        <taxon>Solanales</taxon>
        <taxon>Solanaceae</taxon>
        <taxon>Nicotianoideae</taxon>
        <taxon>Nicotianeae</taxon>
        <taxon>Nicotiana</taxon>
    </lineage>
</organism>
<reference evidence="2" key="2">
    <citation type="submission" date="2025-08" db="UniProtKB">
        <authorList>
            <consortium name="RefSeq"/>
        </authorList>
    </citation>
    <scope>IDENTIFICATION</scope>
    <source>
        <tissue evidence="2">Leaf</tissue>
    </source>
</reference>
<sequence length="212" mass="24086">MRQVLVICTVGAPIGITLVFGTIPIVIHEICDGYNWAAAAWSQKGPYQKIGEREVVDFLRKNIICLFGIQKEIACDNGPQFIGSKVTKFLEDLKIKRITSSPYHTSANGQAEMTYNVIIQNLNKRLETAKGKWPEVLPSMPWVYRTMAKSSTEETPLSLMYTIEALIPVKVGEPTLWFFRMDEEANNEALLVKMELLDEHRDLAHIRMMAQK</sequence>
<name>A0AC58TP12_TOBAC</name>
<protein>
    <submittedName>
        <fullName evidence="2">Uncharacterized protein LOC142175855</fullName>
    </submittedName>
</protein>
<accession>A0AC58TP12</accession>
<evidence type="ECO:0000313" key="1">
    <source>
        <dbReference type="Proteomes" id="UP000790787"/>
    </source>
</evidence>
<dbReference type="Proteomes" id="UP000790787">
    <property type="component" value="Chromosome 22"/>
</dbReference>
<dbReference type="RefSeq" id="XP_075098956.1">
    <property type="nucleotide sequence ID" value="XM_075242855.1"/>
</dbReference>
<evidence type="ECO:0000313" key="2">
    <source>
        <dbReference type="RefSeq" id="XP_075098956.1"/>
    </source>
</evidence>
<proteinExistence type="predicted"/>